<protein>
    <recommendedName>
        <fullName evidence="5">Nitrogen fixation protein FixH</fullName>
    </recommendedName>
</protein>
<feature type="transmembrane region" description="Helical" evidence="2">
    <location>
        <begin position="21"/>
        <end position="45"/>
    </location>
</feature>
<accession>A0ABU9CFP0</accession>
<dbReference type="EMBL" id="JBBUTH010000004">
    <property type="protein sequence ID" value="MEK8050694.1"/>
    <property type="molecule type" value="Genomic_DNA"/>
</dbReference>
<sequence>MSASKSRAPADAARTPWWRTGVMWLVLGGPATVVVASIATAVVAYRGADEVLVDTASARAVPVKPTGNTPAMQARNHAATAAPR</sequence>
<keyword evidence="2" id="KW-0472">Membrane</keyword>
<evidence type="ECO:0008006" key="5">
    <source>
        <dbReference type="Google" id="ProtNLM"/>
    </source>
</evidence>
<keyword evidence="2" id="KW-0812">Transmembrane</keyword>
<evidence type="ECO:0000313" key="4">
    <source>
        <dbReference type="Proteomes" id="UP001365405"/>
    </source>
</evidence>
<dbReference type="Proteomes" id="UP001365405">
    <property type="component" value="Unassembled WGS sequence"/>
</dbReference>
<gene>
    <name evidence="3" type="ORF">AACH10_10620</name>
</gene>
<keyword evidence="2" id="KW-1133">Transmembrane helix</keyword>
<comment type="caution">
    <text evidence="3">The sequence shown here is derived from an EMBL/GenBank/DDBJ whole genome shotgun (WGS) entry which is preliminary data.</text>
</comment>
<evidence type="ECO:0000256" key="2">
    <source>
        <dbReference type="SAM" id="Phobius"/>
    </source>
</evidence>
<proteinExistence type="predicted"/>
<name>A0ABU9CFP0_9BURK</name>
<keyword evidence="4" id="KW-1185">Reference proteome</keyword>
<organism evidence="3 4">
    <name type="scientific">Pseudaquabacterium inlustre</name>
    <dbReference type="NCBI Taxonomy" id="2984192"/>
    <lineage>
        <taxon>Bacteria</taxon>
        <taxon>Pseudomonadati</taxon>
        <taxon>Pseudomonadota</taxon>
        <taxon>Betaproteobacteria</taxon>
        <taxon>Burkholderiales</taxon>
        <taxon>Sphaerotilaceae</taxon>
        <taxon>Pseudaquabacterium</taxon>
    </lineage>
</organism>
<dbReference type="RefSeq" id="WP_341410364.1">
    <property type="nucleotide sequence ID" value="NZ_JBBUTH010000004.1"/>
</dbReference>
<feature type="region of interest" description="Disordered" evidence="1">
    <location>
        <begin position="64"/>
        <end position="84"/>
    </location>
</feature>
<evidence type="ECO:0000256" key="1">
    <source>
        <dbReference type="SAM" id="MobiDB-lite"/>
    </source>
</evidence>
<evidence type="ECO:0000313" key="3">
    <source>
        <dbReference type="EMBL" id="MEK8050694.1"/>
    </source>
</evidence>
<reference evidence="3 4" key="1">
    <citation type="submission" date="2024-04" db="EMBL/GenBank/DDBJ databases">
        <title>Novel species of the genus Ideonella isolated from streams.</title>
        <authorList>
            <person name="Lu H."/>
        </authorList>
    </citation>
    <scope>NUCLEOTIDE SEQUENCE [LARGE SCALE GENOMIC DNA]</scope>
    <source>
        <strain evidence="3 4">DXS22W</strain>
    </source>
</reference>